<dbReference type="EMBL" id="JBHSHL010000051">
    <property type="protein sequence ID" value="MFC4805456.1"/>
    <property type="molecule type" value="Genomic_DNA"/>
</dbReference>
<dbReference type="Pfam" id="PF20765">
    <property type="entry name" value="Phage_tail_terminator_8"/>
    <property type="match status" value="1"/>
</dbReference>
<reference evidence="2" key="1">
    <citation type="journal article" date="2019" name="Int. J. Syst. Evol. Microbiol.">
        <title>The Global Catalogue of Microorganisms (GCM) 10K type strain sequencing project: providing services to taxonomists for standard genome sequencing and annotation.</title>
        <authorList>
            <consortium name="The Broad Institute Genomics Platform"/>
            <consortium name="The Broad Institute Genome Sequencing Center for Infectious Disease"/>
            <person name="Wu L."/>
            <person name="Ma J."/>
        </authorList>
    </citation>
    <scope>NUCLEOTIDE SEQUENCE [LARGE SCALE GENOMIC DNA]</scope>
    <source>
        <strain evidence="2">CCUG 46385</strain>
    </source>
</reference>
<protein>
    <submittedName>
        <fullName evidence="1">DUF6838 family protein</fullName>
    </submittedName>
</protein>
<keyword evidence="2" id="KW-1185">Reference proteome</keyword>
<evidence type="ECO:0000313" key="1">
    <source>
        <dbReference type="EMBL" id="MFC4805456.1"/>
    </source>
</evidence>
<dbReference type="InterPro" id="IPR049254">
    <property type="entry name" value="Phage_tail_terminator"/>
</dbReference>
<accession>A0ABV9QP18</accession>
<evidence type="ECO:0000313" key="2">
    <source>
        <dbReference type="Proteomes" id="UP001595916"/>
    </source>
</evidence>
<dbReference type="Proteomes" id="UP001595916">
    <property type="component" value="Unassembled WGS sequence"/>
</dbReference>
<gene>
    <name evidence="1" type="ORF">ACFO4R_10275</name>
</gene>
<name>A0ABV9QP18_9FIRM</name>
<sequence>MIFHSIISSRLKEKYENFTIYKERAEKLKRPAFSIFLVNQEQRKGIGNVYKRKSDFMICCYLERDDDTDYIRLQEIANDLYSHLEYFEYKEEHLRGFDMHHRIQDNVLQFFVSFNSVHYKEKRNTKMENLETKERRKR</sequence>
<organism evidence="1 2">
    <name type="scientific">Filifactor villosus</name>
    <dbReference type="NCBI Taxonomy" id="29374"/>
    <lineage>
        <taxon>Bacteria</taxon>
        <taxon>Bacillati</taxon>
        <taxon>Bacillota</taxon>
        <taxon>Clostridia</taxon>
        <taxon>Peptostreptococcales</taxon>
        <taxon>Filifactoraceae</taxon>
        <taxon>Filifactor</taxon>
    </lineage>
</organism>
<dbReference type="RefSeq" id="WP_379789020.1">
    <property type="nucleotide sequence ID" value="NZ_JBHSHL010000051.1"/>
</dbReference>
<comment type="caution">
    <text evidence="1">The sequence shown here is derived from an EMBL/GenBank/DDBJ whole genome shotgun (WGS) entry which is preliminary data.</text>
</comment>
<proteinExistence type="predicted"/>